<accession>A0A0S7C6V6</accession>
<protein>
    <submittedName>
        <fullName evidence="1">Uncharacterized protein</fullName>
    </submittedName>
</protein>
<keyword evidence="2" id="KW-1185">Reference proteome</keyword>
<dbReference type="RefSeq" id="WP_062044347.1">
    <property type="nucleotide sequence ID" value="NZ_DF968183.1"/>
</dbReference>
<sequence length="213" mass="25377">MEWKWIRLKDVHPDIEGQWSEQVVIDYLTNGRMYIQQVKDQAKRSKGRIDEYMEGICKLILFYDNHRAYLKPFTKYEHDYLKGTVKYWHDAVGMRIPLLQLDSLHAQRMISAYIDTLIKQGAIIPYPENLANTEQREAYYKQISDANIYLIAMSKAGRKKDWEIQERNKMIIEILNHIDIEDYARFLSECFYSAGWGHIEPDAIRKVKEPNRN</sequence>
<dbReference type="AlphaFoldDB" id="A0A0S7C6V6"/>
<dbReference type="Proteomes" id="UP000053091">
    <property type="component" value="Unassembled WGS sequence"/>
</dbReference>
<dbReference type="EMBL" id="DF968183">
    <property type="protein sequence ID" value="GAP44671.1"/>
    <property type="molecule type" value="Genomic_DNA"/>
</dbReference>
<reference evidence="1" key="1">
    <citation type="journal article" date="2015" name="Genome Announc.">
        <title>Draft Genome Sequence of Bacteroidales Strain TBC1, a Novel Isolate from a Methanogenic Wastewater Treatment System.</title>
        <authorList>
            <person name="Tourlousse D.M."/>
            <person name="Matsuura N."/>
            <person name="Sun L."/>
            <person name="Toyonaga M."/>
            <person name="Kuroda K."/>
            <person name="Ohashi A."/>
            <person name="Cruz R."/>
            <person name="Yamaguchi T."/>
            <person name="Sekiguchi Y."/>
        </authorList>
    </citation>
    <scope>NUCLEOTIDE SEQUENCE [LARGE SCALE GENOMIC DNA]</scope>
    <source>
        <strain evidence="1">TBC1</strain>
    </source>
</reference>
<name>A0A0S7C6V6_9BACT</name>
<organism evidence="1">
    <name type="scientific">Lentimicrobium saccharophilum</name>
    <dbReference type="NCBI Taxonomy" id="1678841"/>
    <lineage>
        <taxon>Bacteria</taxon>
        <taxon>Pseudomonadati</taxon>
        <taxon>Bacteroidota</taxon>
        <taxon>Bacteroidia</taxon>
        <taxon>Bacteroidales</taxon>
        <taxon>Lentimicrobiaceae</taxon>
        <taxon>Lentimicrobium</taxon>
    </lineage>
</organism>
<evidence type="ECO:0000313" key="1">
    <source>
        <dbReference type="EMBL" id="GAP44671.1"/>
    </source>
</evidence>
<evidence type="ECO:0000313" key="2">
    <source>
        <dbReference type="Proteomes" id="UP000053091"/>
    </source>
</evidence>
<dbReference type="STRING" id="1678841.TBC1_12482"/>
<proteinExistence type="predicted"/>
<gene>
    <name evidence="1" type="ORF">TBC1_12482</name>
</gene>